<comment type="similarity">
    <text evidence="1">Belongs to the amidase family.</text>
</comment>
<dbReference type="Gene3D" id="3.90.1300.10">
    <property type="entry name" value="Amidase signature (AS) domain"/>
    <property type="match status" value="1"/>
</dbReference>
<feature type="domain" description="Amidase" evidence="3">
    <location>
        <begin position="20"/>
        <end position="98"/>
    </location>
</feature>
<name>A0A072PV01_9EURO</name>
<dbReference type="InterPro" id="IPR023631">
    <property type="entry name" value="Amidase_dom"/>
</dbReference>
<comment type="caution">
    <text evidence="4">The sequence shown here is derived from an EMBL/GenBank/DDBJ whole genome shotgun (WGS) entry which is preliminary data.</text>
</comment>
<gene>
    <name evidence="4" type="ORF">A1O9_01659</name>
</gene>
<protein>
    <recommendedName>
        <fullName evidence="3">Amidase domain-containing protein</fullName>
    </recommendedName>
</protein>
<organism evidence="4 5">
    <name type="scientific">Exophiala aquamarina CBS 119918</name>
    <dbReference type="NCBI Taxonomy" id="1182545"/>
    <lineage>
        <taxon>Eukaryota</taxon>
        <taxon>Fungi</taxon>
        <taxon>Dikarya</taxon>
        <taxon>Ascomycota</taxon>
        <taxon>Pezizomycotina</taxon>
        <taxon>Eurotiomycetes</taxon>
        <taxon>Chaetothyriomycetidae</taxon>
        <taxon>Chaetothyriales</taxon>
        <taxon>Herpotrichiellaceae</taxon>
        <taxon>Exophiala</taxon>
    </lineage>
</organism>
<evidence type="ECO:0000256" key="1">
    <source>
        <dbReference type="ARBA" id="ARBA00009199"/>
    </source>
</evidence>
<dbReference type="OrthoDB" id="6428749at2759"/>
<dbReference type="GO" id="GO:0016787">
    <property type="term" value="F:hydrolase activity"/>
    <property type="evidence" value="ECO:0007669"/>
    <property type="project" value="UniProtKB-KW"/>
</dbReference>
<dbReference type="Proteomes" id="UP000027920">
    <property type="component" value="Unassembled WGS sequence"/>
</dbReference>
<dbReference type="RefSeq" id="XP_013266271.1">
    <property type="nucleotide sequence ID" value="XM_013410817.1"/>
</dbReference>
<dbReference type="PANTHER" id="PTHR46072">
    <property type="entry name" value="AMIDASE-RELATED-RELATED"/>
    <property type="match status" value="1"/>
</dbReference>
<dbReference type="PANTHER" id="PTHR46072:SF7">
    <property type="entry name" value="AMIDASE"/>
    <property type="match status" value="1"/>
</dbReference>
<evidence type="ECO:0000256" key="2">
    <source>
        <dbReference type="ARBA" id="ARBA00022801"/>
    </source>
</evidence>
<sequence>MGYVGWIGTFEGKKGTGKEKKVFESELVRELRNMGAIMYCKTSLSHTLKAGETINNIIGYASSPRNWILSAGGSSGGEGALLPLRGSSLGRGTDMGGSKAWKIRLSWLRRSGQHIGLFGLGISSDTC</sequence>
<dbReference type="STRING" id="1182545.A0A072PV01"/>
<dbReference type="VEuPathDB" id="FungiDB:A1O9_01659"/>
<dbReference type="GeneID" id="25276605"/>
<evidence type="ECO:0000259" key="3">
    <source>
        <dbReference type="Pfam" id="PF01425"/>
    </source>
</evidence>
<dbReference type="SUPFAM" id="SSF75304">
    <property type="entry name" value="Amidase signature (AS) enzymes"/>
    <property type="match status" value="1"/>
</dbReference>
<evidence type="ECO:0000313" key="5">
    <source>
        <dbReference type="Proteomes" id="UP000027920"/>
    </source>
</evidence>
<dbReference type="HOGENOM" id="CLU_1970571_0_0_1"/>
<keyword evidence="5" id="KW-1185">Reference proteome</keyword>
<dbReference type="Pfam" id="PF01425">
    <property type="entry name" value="Amidase"/>
    <property type="match status" value="1"/>
</dbReference>
<keyword evidence="2" id="KW-0378">Hydrolase</keyword>
<dbReference type="EMBL" id="AMGV01000001">
    <property type="protein sequence ID" value="KEF63681.1"/>
    <property type="molecule type" value="Genomic_DNA"/>
</dbReference>
<accession>A0A072PV01</accession>
<dbReference type="InterPro" id="IPR036928">
    <property type="entry name" value="AS_sf"/>
</dbReference>
<dbReference type="AlphaFoldDB" id="A0A072PV01"/>
<proteinExistence type="inferred from homology"/>
<reference evidence="4 5" key="1">
    <citation type="submission" date="2013-03" db="EMBL/GenBank/DDBJ databases">
        <title>The Genome Sequence of Exophiala aquamarina CBS 119918.</title>
        <authorList>
            <consortium name="The Broad Institute Genomics Platform"/>
            <person name="Cuomo C."/>
            <person name="de Hoog S."/>
            <person name="Gorbushina A."/>
            <person name="Walker B."/>
            <person name="Young S.K."/>
            <person name="Zeng Q."/>
            <person name="Gargeya S."/>
            <person name="Fitzgerald M."/>
            <person name="Haas B."/>
            <person name="Abouelleil A."/>
            <person name="Allen A.W."/>
            <person name="Alvarado L."/>
            <person name="Arachchi H.M."/>
            <person name="Berlin A.M."/>
            <person name="Chapman S.B."/>
            <person name="Gainer-Dewar J."/>
            <person name="Goldberg J."/>
            <person name="Griggs A."/>
            <person name="Gujja S."/>
            <person name="Hansen M."/>
            <person name="Howarth C."/>
            <person name="Imamovic A."/>
            <person name="Ireland A."/>
            <person name="Larimer J."/>
            <person name="McCowan C."/>
            <person name="Murphy C."/>
            <person name="Pearson M."/>
            <person name="Poon T.W."/>
            <person name="Priest M."/>
            <person name="Roberts A."/>
            <person name="Saif S."/>
            <person name="Shea T."/>
            <person name="Sisk P."/>
            <person name="Sykes S."/>
            <person name="Wortman J."/>
            <person name="Nusbaum C."/>
            <person name="Birren B."/>
        </authorList>
    </citation>
    <scope>NUCLEOTIDE SEQUENCE [LARGE SCALE GENOMIC DNA]</scope>
    <source>
        <strain evidence="4 5">CBS 119918</strain>
    </source>
</reference>
<evidence type="ECO:0000313" key="4">
    <source>
        <dbReference type="EMBL" id="KEF63681.1"/>
    </source>
</evidence>